<dbReference type="InterPro" id="IPR050469">
    <property type="entry name" value="Diguanylate_Cyclase"/>
</dbReference>
<dbReference type="GO" id="GO:0005886">
    <property type="term" value="C:plasma membrane"/>
    <property type="evidence" value="ECO:0007669"/>
    <property type="project" value="TreeGrafter"/>
</dbReference>
<feature type="compositionally biased region" description="Basic and acidic residues" evidence="3">
    <location>
        <begin position="121"/>
        <end position="136"/>
    </location>
</feature>
<dbReference type="PANTHER" id="PTHR45138:SF9">
    <property type="entry name" value="DIGUANYLATE CYCLASE DGCM-RELATED"/>
    <property type="match status" value="1"/>
</dbReference>
<feature type="transmembrane region" description="Helical" evidence="4">
    <location>
        <begin position="33"/>
        <end position="53"/>
    </location>
</feature>
<dbReference type="InterPro" id="IPR000160">
    <property type="entry name" value="GGDEF_dom"/>
</dbReference>
<keyword evidence="4" id="KW-1133">Transmembrane helix</keyword>
<dbReference type="EMBL" id="JACEZS010000001">
    <property type="protein sequence ID" value="MBA5603765.1"/>
    <property type="molecule type" value="Genomic_DNA"/>
</dbReference>
<feature type="region of interest" description="Disordered" evidence="3">
    <location>
        <begin position="119"/>
        <end position="145"/>
    </location>
</feature>
<evidence type="ECO:0000313" key="6">
    <source>
        <dbReference type="EMBL" id="MBA5603765.1"/>
    </source>
</evidence>
<dbReference type="Proteomes" id="UP000566711">
    <property type="component" value="Unassembled WGS sequence"/>
</dbReference>
<evidence type="ECO:0000256" key="2">
    <source>
        <dbReference type="ARBA" id="ARBA00034247"/>
    </source>
</evidence>
<keyword evidence="4" id="KW-0472">Membrane</keyword>
<feature type="region of interest" description="Disordered" evidence="3">
    <location>
        <begin position="1"/>
        <end position="20"/>
    </location>
</feature>
<dbReference type="Gene3D" id="3.30.70.270">
    <property type="match status" value="1"/>
</dbReference>
<dbReference type="InterPro" id="IPR029787">
    <property type="entry name" value="Nucleotide_cyclase"/>
</dbReference>
<feature type="domain" description="GGDEF" evidence="5">
    <location>
        <begin position="168"/>
        <end position="283"/>
    </location>
</feature>
<dbReference type="CDD" id="cd01949">
    <property type="entry name" value="GGDEF"/>
    <property type="match status" value="1"/>
</dbReference>
<dbReference type="AlphaFoldDB" id="A0A7W2ED70"/>
<dbReference type="GO" id="GO:0043709">
    <property type="term" value="P:cell adhesion involved in single-species biofilm formation"/>
    <property type="evidence" value="ECO:0007669"/>
    <property type="project" value="TreeGrafter"/>
</dbReference>
<comment type="caution">
    <text evidence="6">The sequence shown here is derived from an EMBL/GenBank/DDBJ whole genome shotgun (WGS) entry which is preliminary data.</text>
</comment>
<protein>
    <recommendedName>
        <fullName evidence="1">diguanylate cyclase</fullName>
        <ecNumber evidence="1">2.7.7.65</ecNumber>
    </recommendedName>
</protein>
<evidence type="ECO:0000256" key="1">
    <source>
        <dbReference type="ARBA" id="ARBA00012528"/>
    </source>
</evidence>
<dbReference type="PROSITE" id="PS50887">
    <property type="entry name" value="GGDEF"/>
    <property type="match status" value="1"/>
</dbReference>
<proteinExistence type="predicted"/>
<feature type="transmembrane region" description="Helical" evidence="4">
    <location>
        <begin position="59"/>
        <end position="77"/>
    </location>
</feature>
<dbReference type="InterPro" id="IPR043128">
    <property type="entry name" value="Rev_trsase/Diguanyl_cyclase"/>
</dbReference>
<evidence type="ECO:0000313" key="7">
    <source>
        <dbReference type="Proteomes" id="UP000566711"/>
    </source>
</evidence>
<evidence type="ECO:0000259" key="5">
    <source>
        <dbReference type="PROSITE" id="PS50887"/>
    </source>
</evidence>
<keyword evidence="7" id="KW-1185">Reference proteome</keyword>
<dbReference type="SUPFAM" id="SSF55073">
    <property type="entry name" value="Nucleotide cyclase"/>
    <property type="match status" value="1"/>
</dbReference>
<dbReference type="GO" id="GO:0052621">
    <property type="term" value="F:diguanylate cyclase activity"/>
    <property type="evidence" value="ECO:0007669"/>
    <property type="project" value="UniProtKB-EC"/>
</dbReference>
<dbReference type="SMART" id="SM00267">
    <property type="entry name" value="GGDEF"/>
    <property type="match status" value="1"/>
</dbReference>
<accession>A0A7W2ED70</accession>
<dbReference type="PANTHER" id="PTHR45138">
    <property type="entry name" value="REGULATORY COMPONENTS OF SENSORY TRANSDUCTION SYSTEM"/>
    <property type="match status" value="1"/>
</dbReference>
<dbReference type="NCBIfam" id="TIGR00254">
    <property type="entry name" value="GGDEF"/>
    <property type="match status" value="1"/>
</dbReference>
<dbReference type="Pfam" id="PF00990">
    <property type="entry name" value="GGDEF"/>
    <property type="match status" value="1"/>
</dbReference>
<evidence type="ECO:0000256" key="4">
    <source>
        <dbReference type="SAM" id="Phobius"/>
    </source>
</evidence>
<evidence type="ECO:0000256" key="3">
    <source>
        <dbReference type="SAM" id="MobiDB-lite"/>
    </source>
</evidence>
<dbReference type="EC" id="2.7.7.65" evidence="1"/>
<gene>
    <name evidence="6" type="ORF">H3H36_00115</name>
</gene>
<sequence length="283" mass="29589">MNRPEHPFPSATPPGVRPRLAPARPGVESLRTVPLLCAALLLLGAMLYGPALAAWQHTLVVLVLVAGGAGLTLRAVLESGRLHSLQLARAPVGNGAPPESASACPPSRPQLRLITPARTAPDAHRAAEPAGHDRPASDAADPLTGSYSQHECRKMLALMFVRASRFHSPLALVMVRIEQLGRIGTLFGTAAADTVLVELAAFLAQQVRGGDVVARWDDTAFALLLPGTAHEDAQQLAVRLQHLIGHTFFAGFSHLSCAIGVASSGQHASAEALATAATPARHP</sequence>
<organism evidence="6 7">
    <name type="scientific">Rugamonas fusca</name>
    <dbReference type="NCBI Taxonomy" id="2758568"/>
    <lineage>
        <taxon>Bacteria</taxon>
        <taxon>Pseudomonadati</taxon>
        <taxon>Pseudomonadota</taxon>
        <taxon>Betaproteobacteria</taxon>
        <taxon>Burkholderiales</taxon>
        <taxon>Oxalobacteraceae</taxon>
        <taxon>Telluria group</taxon>
        <taxon>Rugamonas</taxon>
    </lineage>
</organism>
<reference evidence="6 7" key="1">
    <citation type="submission" date="2020-07" db="EMBL/GenBank/DDBJ databases">
        <title>Novel species isolated from subtropical streams in China.</title>
        <authorList>
            <person name="Lu H."/>
        </authorList>
    </citation>
    <scope>NUCLEOTIDE SEQUENCE [LARGE SCALE GENOMIC DNA]</scope>
    <source>
        <strain evidence="6 7">FT3S</strain>
    </source>
</reference>
<dbReference type="RefSeq" id="WP_182212952.1">
    <property type="nucleotide sequence ID" value="NZ_JACEZS010000001.1"/>
</dbReference>
<name>A0A7W2ED70_9BURK</name>
<dbReference type="GO" id="GO:1902201">
    <property type="term" value="P:negative regulation of bacterial-type flagellum-dependent cell motility"/>
    <property type="evidence" value="ECO:0007669"/>
    <property type="project" value="TreeGrafter"/>
</dbReference>
<comment type="catalytic activity">
    <reaction evidence="2">
        <text>2 GTP = 3',3'-c-di-GMP + 2 diphosphate</text>
        <dbReference type="Rhea" id="RHEA:24898"/>
        <dbReference type="ChEBI" id="CHEBI:33019"/>
        <dbReference type="ChEBI" id="CHEBI:37565"/>
        <dbReference type="ChEBI" id="CHEBI:58805"/>
        <dbReference type="EC" id="2.7.7.65"/>
    </reaction>
</comment>
<keyword evidence="4" id="KW-0812">Transmembrane</keyword>